<evidence type="ECO:0000259" key="2">
    <source>
        <dbReference type="Pfam" id="PF22725"/>
    </source>
</evidence>
<protein>
    <submittedName>
        <fullName evidence="3">Oxidoreductase</fullName>
    </submittedName>
</protein>
<dbReference type="Gene3D" id="3.40.50.720">
    <property type="entry name" value="NAD(P)-binding Rossmann-like Domain"/>
    <property type="match status" value="1"/>
</dbReference>
<dbReference type="InterPro" id="IPR055170">
    <property type="entry name" value="GFO_IDH_MocA-like_dom"/>
</dbReference>
<dbReference type="InterPro" id="IPR036291">
    <property type="entry name" value="NAD(P)-bd_dom_sf"/>
</dbReference>
<dbReference type="Pfam" id="PF01408">
    <property type="entry name" value="GFO_IDH_MocA"/>
    <property type="match status" value="1"/>
</dbReference>
<dbReference type="STRING" id="1548207.AXK11_01355"/>
<dbReference type="InterPro" id="IPR000683">
    <property type="entry name" value="Gfo/Idh/MocA-like_OxRdtase_N"/>
</dbReference>
<dbReference type="PANTHER" id="PTHR43249:SF1">
    <property type="entry name" value="D-GLUCOSIDE 3-DEHYDROGENASE"/>
    <property type="match status" value="1"/>
</dbReference>
<reference evidence="4" key="1">
    <citation type="submission" date="2016-02" db="EMBL/GenBank/DDBJ databases">
        <authorList>
            <person name="Sanders J.G."/>
            <person name="Lin J.Y."/>
            <person name="Wertz J.T."/>
            <person name="Russell J.A."/>
            <person name="Moreau C.S."/>
            <person name="Powell S."/>
        </authorList>
    </citation>
    <scope>NUCLEOTIDE SEQUENCE [LARGE SCALE GENOMIC DNA]</scope>
    <source>
        <strain evidence="4">CAG34</strain>
    </source>
</reference>
<evidence type="ECO:0000313" key="3">
    <source>
        <dbReference type="EMBL" id="KXU38111.1"/>
    </source>
</evidence>
<feature type="domain" description="Gfo/Idh/MocA-like oxidoreductase N-terminal" evidence="1">
    <location>
        <begin position="5"/>
        <end position="121"/>
    </location>
</feature>
<name>A0A139SUI1_9BACT</name>
<sequence length="372" mass="40834">MKTYRVAIIGANDGIAQAHFNAVAYSKDRAQVVAACDVDADKLAAYCTRNAIPKAYSDYKLMLSEQKPDLVIIGTPPPMHAPMSIAAMEVGAWVLCEKPLCCSLAELDQIAAVEARTGTRTSSVFQMRFGSAGVHARKLIADGTLGRPFVGLANTLWFRDRSYYAIPWRAKTMLGSTTMNQGIHTMDLLLYLLGEWEEVHAVADTLFHDIDVEDVSMAHVKFANGARAAIMNSSISPREETKIRIDCEHATIEADYLYSYKNANWRLTPSSLAARDSARAAEINDAWEQLETDHRAYHTAQVTALLKNMDEGTCPITSGAEARRTIEFLSSLYKSAFTGKPVTRGNIQPGDPFYDALNGGAGPIKAAHLRNR</sequence>
<feature type="domain" description="GFO/IDH/MocA-like oxidoreductase" evidence="2">
    <location>
        <begin position="135"/>
        <end position="253"/>
    </location>
</feature>
<dbReference type="AlphaFoldDB" id="A0A139SUI1"/>
<dbReference type="InterPro" id="IPR052515">
    <property type="entry name" value="Gfo/Idh/MocA_Oxidoreductase"/>
</dbReference>
<dbReference type="GO" id="GO:0000166">
    <property type="term" value="F:nucleotide binding"/>
    <property type="evidence" value="ECO:0007669"/>
    <property type="project" value="InterPro"/>
</dbReference>
<accession>A0A139SUI1</accession>
<dbReference type="OrthoDB" id="9815825at2"/>
<dbReference type="Pfam" id="PF22725">
    <property type="entry name" value="GFO_IDH_MocA_C3"/>
    <property type="match status" value="1"/>
</dbReference>
<keyword evidence="4" id="KW-1185">Reference proteome</keyword>
<dbReference type="Gene3D" id="3.30.360.10">
    <property type="entry name" value="Dihydrodipicolinate Reductase, domain 2"/>
    <property type="match status" value="1"/>
</dbReference>
<dbReference type="SUPFAM" id="SSF55347">
    <property type="entry name" value="Glyceraldehyde-3-phosphate dehydrogenase-like, C-terminal domain"/>
    <property type="match status" value="1"/>
</dbReference>
<dbReference type="RefSeq" id="WP_068628280.1">
    <property type="nucleotide sequence ID" value="NZ_LSZQ01000009.1"/>
</dbReference>
<gene>
    <name evidence="3" type="ORF">AXK11_01355</name>
</gene>
<dbReference type="SUPFAM" id="SSF51735">
    <property type="entry name" value="NAD(P)-binding Rossmann-fold domains"/>
    <property type="match status" value="1"/>
</dbReference>
<dbReference type="PANTHER" id="PTHR43249">
    <property type="entry name" value="UDP-N-ACETYL-2-AMINO-2-DEOXY-D-GLUCURONATE OXIDASE"/>
    <property type="match status" value="1"/>
</dbReference>
<dbReference type="Proteomes" id="UP000070058">
    <property type="component" value="Unassembled WGS sequence"/>
</dbReference>
<dbReference type="EMBL" id="LSZQ01000009">
    <property type="protein sequence ID" value="KXU38111.1"/>
    <property type="molecule type" value="Genomic_DNA"/>
</dbReference>
<evidence type="ECO:0000259" key="1">
    <source>
        <dbReference type="Pfam" id="PF01408"/>
    </source>
</evidence>
<comment type="caution">
    <text evidence="3">The sequence shown here is derived from an EMBL/GenBank/DDBJ whole genome shotgun (WGS) entry which is preliminary data.</text>
</comment>
<proteinExistence type="predicted"/>
<evidence type="ECO:0000313" key="4">
    <source>
        <dbReference type="Proteomes" id="UP000070058"/>
    </source>
</evidence>
<organism evidence="3 4">
    <name type="scientific">Cephaloticoccus primus</name>
    <dbReference type="NCBI Taxonomy" id="1548207"/>
    <lineage>
        <taxon>Bacteria</taxon>
        <taxon>Pseudomonadati</taxon>
        <taxon>Verrucomicrobiota</taxon>
        <taxon>Opitutia</taxon>
        <taxon>Opitutales</taxon>
        <taxon>Opitutaceae</taxon>
        <taxon>Cephaloticoccus</taxon>
    </lineage>
</organism>